<comment type="caution">
    <text evidence="1">The sequence shown here is derived from an EMBL/GenBank/DDBJ whole genome shotgun (WGS) entry which is preliminary data.</text>
</comment>
<dbReference type="RefSeq" id="XP_068353456.1">
    <property type="nucleotide sequence ID" value="XM_068494024.1"/>
</dbReference>
<dbReference type="VEuPathDB" id="TrichDB:TRFO_07984"/>
<dbReference type="GeneID" id="94828728"/>
<accession>A0A1J4JPJ7</accession>
<reference evidence="1" key="1">
    <citation type="submission" date="2016-10" db="EMBL/GenBank/DDBJ databases">
        <authorList>
            <person name="Benchimol M."/>
            <person name="Almeida L.G."/>
            <person name="Vasconcelos A.T."/>
            <person name="Perreira-Neves A."/>
            <person name="Rosa I.A."/>
            <person name="Tasca T."/>
            <person name="Bogo M.R."/>
            <person name="de Souza W."/>
        </authorList>
    </citation>
    <scope>NUCLEOTIDE SEQUENCE [LARGE SCALE GENOMIC DNA]</scope>
    <source>
        <strain evidence="1">K</strain>
    </source>
</reference>
<evidence type="ECO:0000313" key="2">
    <source>
        <dbReference type="Proteomes" id="UP000179807"/>
    </source>
</evidence>
<protein>
    <submittedName>
        <fullName evidence="1">Uncharacterized protein</fullName>
    </submittedName>
</protein>
<evidence type="ECO:0000313" key="1">
    <source>
        <dbReference type="EMBL" id="OHT00320.1"/>
    </source>
</evidence>
<name>A0A1J4JPJ7_9EUKA</name>
<proteinExistence type="predicted"/>
<sequence length="142" mass="16571">MEHVQNPNIKNGKNQFPYQCTTNAAIRDLFYRTYVVPKTITSFDTEKTGISNFRSNTEVMSNKYQKELLTKLQETKEQCENYKKLLLKKNMICKTENCENIAFYACSNCGLICFCEECSKNKPKCVNPRCNSGYFFLLRPRV</sequence>
<organism evidence="1 2">
    <name type="scientific">Tritrichomonas foetus</name>
    <dbReference type="NCBI Taxonomy" id="1144522"/>
    <lineage>
        <taxon>Eukaryota</taxon>
        <taxon>Metamonada</taxon>
        <taxon>Parabasalia</taxon>
        <taxon>Tritrichomonadida</taxon>
        <taxon>Tritrichomonadidae</taxon>
        <taxon>Tritrichomonas</taxon>
    </lineage>
</organism>
<dbReference type="EMBL" id="MLAK01000960">
    <property type="protein sequence ID" value="OHT00320.1"/>
    <property type="molecule type" value="Genomic_DNA"/>
</dbReference>
<dbReference type="AlphaFoldDB" id="A0A1J4JPJ7"/>
<gene>
    <name evidence="1" type="ORF">TRFO_07984</name>
</gene>
<dbReference type="Proteomes" id="UP000179807">
    <property type="component" value="Unassembled WGS sequence"/>
</dbReference>
<keyword evidence="2" id="KW-1185">Reference proteome</keyword>